<feature type="non-terminal residue" evidence="1">
    <location>
        <position position="1"/>
    </location>
</feature>
<gene>
    <name evidence="1" type="ORF">BS47DRAFT_1310893</name>
</gene>
<dbReference type="AlphaFoldDB" id="A0A9P6ACW0"/>
<dbReference type="OrthoDB" id="2418900at2759"/>
<dbReference type="EMBL" id="MU129882">
    <property type="protein sequence ID" value="KAF9502606.1"/>
    <property type="molecule type" value="Genomic_DNA"/>
</dbReference>
<dbReference type="Pfam" id="PF18759">
    <property type="entry name" value="Plavaka"/>
    <property type="match status" value="1"/>
</dbReference>
<name>A0A9P6ACW0_9AGAM</name>
<dbReference type="InterPro" id="IPR041078">
    <property type="entry name" value="Plavaka"/>
</dbReference>
<comment type="caution">
    <text evidence="1">The sequence shown here is derived from an EMBL/GenBank/DDBJ whole genome shotgun (WGS) entry which is preliminary data.</text>
</comment>
<proteinExistence type="predicted"/>
<reference evidence="1" key="1">
    <citation type="journal article" date="2020" name="Nat. Commun.">
        <title>Large-scale genome sequencing of mycorrhizal fungi provides insights into the early evolution of symbiotic traits.</title>
        <authorList>
            <person name="Miyauchi S."/>
            <person name="Kiss E."/>
            <person name="Kuo A."/>
            <person name="Drula E."/>
            <person name="Kohler A."/>
            <person name="Sanchez-Garcia M."/>
            <person name="Morin E."/>
            <person name="Andreopoulos B."/>
            <person name="Barry K.W."/>
            <person name="Bonito G."/>
            <person name="Buee M."/>
            <person name="Carver A."/>
            <person name="Chen C."/>
            <person name="Cichocki N."/>
            <person name="Clum A."/>
            <person name="Culley D."/>
            <person name="Crous P.W."/>
            <person name="Fauchery L."/>
            <person name="Girlanda M."/>
            <person name="Hayes R.D."/>
            <person name="Keri Z."/>
            <person name="LaButti K."/>
            <person name="Lipzen A."/>
            <person name="Lombard V."/>
            <person name="Magnuson J."/>
            <person name="Maillard F."/>
            <person name="Murat C."/>
            <person name="Nolan M."/>
            <person name="Ohm R.A."/>
            <person name="Pangilinan J."/>
            <person name="Pereira M.F."/>
            <person name="Perotto S."/>
            <person name="Peter M."/>
            <person name="Pfister S."/>
            <person name="Riley R."/>
            <person name="Sitrit Y."/>
            <person name="Stielow J.B."/>
            <person name="Szollosi G."/>
            <person name="Zifcakova L."/>
            <person name="Stursova M."/>
            <person name="Spatafora J.W."/>
            <person name="Tedersoo L."/>
            <person name="Vaario L.M."/>
            <person name="Yamada A."/>
            <person name="Yan M."/>
            <person name="Wang P."/>
            <person name="Xu J."/>
            <person name="Bruns T."/>
            <person name="Baldrian P."/>
            <person name="Vilgalys R."/>
            <person name="Dunand C."/>
            <person name="Henrissat B."/>
            <person name="Grigoriev I.V."/>
            <person name="Hibbett D."/>
            <person name="Nagy L.G."/>
            <person name="Martin F.M."/>
        </authorList>
    </citation>
    <scope>NUCLEOTIDE SEQUENCE</scope>
    <source>
        <strain evidence="1">UP504</strain>
    </source>
</reference>
<keyword evidence="2" id="KW-1185">Reference proteome</keyword>
<dbReference type="Proteomes" id="UP000886523">
    <property type="component" value="Unassembled WGS sequence"/>
</dbReference>
<protein>
    <submittedName>
        <fullName evidence="1">Uncharacterized protein</fullName>
    </submittedName>
</protein>
<evidence type="ECO:0000313" key="2">
    <source>
        <dbReference type="Proteomes" id="UP000886523"/>
    </source>
</evidence>
<evidence type="ECO:0000313" key="1">
    <source>
        <dbReference type="EMBL" id="KAF9502606.1"/>
    </source>
</evidence>
<organism evidence="1 2">
    <name type="scientific">Hydnum rufescens UP504</name>
    <dbReference type="NCBI Taxonomy" id="1448309"/>
    <lineage>
        <taxon>Eukaryota</taxon>
        <taxon>Fungi</taxon>
        <taxon>Dikarya</taxon>
        <taxon>Basidiomycota</taxon>
        <taxon>Agaricomycotina</taxon>
        <taxon>Agaricomycetes</taxon>
        <taxon>Cantharellales</taxon>
        <taxon>Hydnaceae</taxon>
        <taxon>Hydnum</taxon>
    </lineage>
</organism>
<accession>A0A9P6ACW0</accession>
<sequence>QYMLPNGTTILGIVLASDEMHLTNFLGDKCMHAVYMTLGNISNSMRRKVQQYAWMLLAKIPTSMFSKTVFLTKTEADHMPGILQHQLFHCCMQIVFEPMQTDWRVIHTAIDPDGNTC</sequence>